<comment type="similarity">
    <text evidence="2">Belongs to the glycosyl hydrolase 79 family.</text>
</comment>
<keyword evidence="12" id="KW-1185">Reference proteome</keyword>
<dbReference type="PANTHER" id="PTHR14363:SF45">
    <property type="entry name" value="HEPARANASE-LIKE PROTEIN 3 ISOFORM X1"/>
    <property type="match status" value="1"/>
</dbReference>
<gene>
    <name evidence="13" type="primary">LOC111285922</name>
</gene>
<dbReference type="FunFam" id="3.20.20.80:FF:000023">
    <property type="entry name" value="heparanase-like protein 3"/>
    <property type="match status" value="1"/>
</dbReference>
<evidence type="ECO:0000256" key="11">
    <source>
        <dbReference type="SAM" id="SignalP"/>
    </source>
</evidence>
<evidence type="ECO:0000256" key="3">
    <source>
        <dbReference type="ARBA" id="ARBA00022525"/>
    </source>
</evidence>
<evidence type="ECO:0000256" key="2">
    <source>
        <dbReference type="ARBA" id="ARBA00009800"/>
    </source>
</evidence>
<dbReference type="KEGG" id="dzi:111285922"/>
<evidence type="ECO:0000256" key="8">
    <source>
        <dbReference type="ARBA" id="ARBA00023228"/>
    </source>
</evidence>
<dbReference type="Pfam" id="PF03662">
    <property type="entry name" value="Glyco_hydro_79n"/>
    <property type="match status" value="1"/>
</dbReference>
<feature type="chain" id="PRO_5028228650" evidence="11">
    <location>
        <begin position="23"/>
        <end position="547"/>
    </location>
</feature>
<dbReference type="RefSeq" id="XP_022731353.1">
    <property type="nucleotide sequence ID" value="XM_022875618.1"/>
</dbReference>
<evidence type="ECO:0000313" key="12">
    <source>
        <dbReference type="Proteomes" id="UP000515121"/>
    </source>
</evidence>
<keyword evidence="5" id="KW-0378">Hydrolase</keyword>
<evidence type="ECO:0000313" key="13">
    <source>
        <dbReference type="RefSeq" id="XP_022731353.1"/>
    </source>
</evidence>
<keyword evidence="3" id="KW-0964">Secreted</keyword>
<evidence type="ECO:0000256" key="7">
    <source>
        <dbReference type="ARBA" id="ARBA00023180"/>
    </source>
</evidence>
<comment type="function">
    <text evidence="10">Endoglycosidase which is a cell surface and extracellular matrix-degrading enzyme. Cleaves heparan sulfate proteoglycans (HSPGs) into heparan sulfate side chains and core proteoglycans.</text>
</comment>
<evidence type="ECO:0000256" key="5">
    <source>
        <dbReference type="ARBA" id="ARBA00022801"/>
    </source>
</evidence>
<accession>A0A6P5XT02</accession>
<sequence>MSFLPKLLFLYFWLFWMNQVSVFVTSQRRGRSGNVISGTVFVNGTVSIGRTDDNFICATLDWWPPEKCDYGKCSWGRASLLNLDLANPILLNAIKAFSPLKIRMGGTLQDNVIYETKGDKNPCVPFTKNNSEMFGFSKGCLPMSRWDELNIFFKKAGAMVVFGLNALSGRTVGLDGSAVGAWNSSNAESLIRYTVNKGYTIYGWELGNELCGSGIGARVAADQYAADVNSLRNIVQNIYKGFKAKPLVIAPGGFFEANWFIEFVQKTPKLLQVVTQHIYNLGPGNDNQLTNKILNPSYLDGGHQIFRDLQSILKNSATSAVAWVGEAGGAYNSGQNLVSNSFIYSFWYLDQLGMASSYDTKTYCRQTLIGGNYGLLDTSTFVPHPDYYSALLWHRLMGSNVLSTSFSGSKFIRAYAHCSKQSQGITLLLINLNSKTTVQVRVSTENPASNGGLSLQSEEQIPRINFATMSRNSSVNGNTREEYHLTAKDGNLQSQNVVLNGKVLTLNSSEGIPFMDPVNRSMLDPIIVAPFSVVFSHIPSIKLPACK</sequence>
<feature type="signal peptide" evidence="11">
    <location>
        <begin position="1"/>
        <end position="22"/>
    </location>
</feature>
<evidence type="ECO:0000256" key="6">
    <source>
        <dbReference type="ARBA" id="ARBA00023136"/>
    </source>
</evidence>
<dbReference type="GO" id="GO:0009505">
    <property type="term" value="C:plant-type cell wall"/>
    <property type="evidence" value="ECO:0007669"/>
    <property type="project" value="TreeGrafter"/>
</dbReference>
<dbReference type="GO" id="GO:0005576">
    <property type="term" value="C:extracellular region"/>
    <property type="evidence" value="ECO:0007669"/>
    <property type="project" value="UniProtKB-SubCell"/>
</dbReference>
<dbReference type="InterPro" id="IPR017853">
    <property type="entry name" value="GH"/>
</dbReference>
<keyword evidence="4 11" id="KW-0732">Signal</keyword>
<dbReference type="Gene3D" id="3.20.20.80">
    <property type="entry name" value="Glycosidases"/>
    <property type="match status" value="1"/>
</dbReference>
<dbReference type="PANTHER" id="PTHR14363">
    <property type="entry name" value="HEPARANASE-RELATED"/>
    <property type="match status" value="1"/>
</dbReference>
<evidence type="ECO:0000256" key="9">
    <source>
        <dbReference type="ARBA" id="ARBA00023765"/>
    </source>
</evidence>
<dbReference type="AlphaFoldDB" id="A0A6P5XT02"/>
<keyword evidence="7" id="KW-0325">Glycoprotein</keyword>
<comment type="subcellular location">
    <subcellularLocation>
        <location evidence="9">Lysosome membrane</location>
        <topology evidence="9">Peripheral membrane protein</topology>
    </subcellularLocation>
    <subcellularLocation>
        <location evidence="1">Secreted</location>
    </subcellularLocation>
</comment>
<evidence type="ECO:0000256" key="10">
    <source>
        <dbReference type="ARBA" id="ARBA00055929"/>
    </source>
</evidence>
<keyword evidence="8" id="KW-0458">Lysosome</keyword>
<keyword evidence="6" id="KW-0472">Membrane</keyword>
<reference evidence="13" key="1">
    <citation type="submission" date="2025-08" db="UniProtKB">
        <authorList>
            <consortium name="RefSeq"/>
        </authorList>
    </citation>
    <scope>IDENTIFICATION</scope>
    <source>
        <tissue evidence="13">Fruit stalk</tissue>
    </source>
</reference>
<evidence type="ECO:0000256" key="1">
    <source>
        <dbReference type="ARBA" id="ARBA00004613"/>
    </source>
</evidence>
<dbReference type="OrthoDB" id="726732at2759"/>
<dbReference type="GO" id="GO:0005765">
    <property type="term" value="C:lysosomal membrane"/>
    <property type="evidence" value="ECO:0007669"/>
    <property type="project" value="UniProtKB-SubCell"/>
</dbReference>
<dbReference type="Proteomes" id="UP000515121">
    <property type="component" value="Unplaced"/>
</dbReference>
<proteinExistence type="inferred from homology"/>
<organism evidence="12 13">
    <name type="scientific">Durio zibethinus</name>
    <name type="common">Durian</name>
    <dbReference type="NCBI Taxonomy" id="66656"/>
    <lineage>
        <taxon>Eukaryota</taxon>
        <taxon>Viridiplantae</taxon>
        <taxon>Streptophyta</taxon>
        <taxon>Embryophyta</taxon>
        <taxon>Tracheophyta</taxon>
        <taxon>Spermatophyta</taxon>
        <taxon>Magnoliopsida</taxon>
        <taxon>eudicotyledons</taxon>
        <taxon>Gunneridae</taxon>
        <taxon>Pentapetalae</taxon>
        <taxon>rosids</taxon>
        <taxon>malvids</taxon>
        <taxon>Malvales</taxon>
        <taxon>Malvaceae</taxon>
        <taxon>Helicteroideae</taxon>
        <taxon>Durio</taxon>
    </lineage>
</organism>
<evidence type="ECO:0000256" key="4">
    <source>
        <dbReference type="ARBA" id="ARBA00022729"/>
    </source>
</evidence>
<dbReference type="InterPro" id="IPR005199">
    <property type="entry name" value="Glyco_hydro_79"/>
</dbReference>
<dbReference type="GO" id="GO:0004566">
    <property type="term" value="F:beta-glucuronidase activity"/>
    <property type="evidence" value="ECO:0007669"/>
    <property type="project" value="TreeGrafter"/>
</dbReference>
<name>A0A6P5XT02_DURZI</name>
<protein>
    <submittedName>
        <fullName evidence="13">Heparanase-like protein 3</fullName>
    </submittedName>
</protein>
<dbReference type="GeneID" id="111285922"/>
<dbReference type="SUPFAM" id="SSF51445">
    <property type="entry name" value="(Trans)glycosidases"/>
    <property type="match status" value="1"/>
</dbReference>